<evidence type="ECO:0000256" key="4">
    <source>
        <dbReference type="ARBA" id="ARBA00022816"/>
    </source>
</evidence>
<sequence>MSDSVLHLKSRYSLSSIRKGGLLNESRRQTKSSISGKSIQSNQVIHRSHQHNVETFGTLPVLVREALTFPGKNAAISVRVSNEGWAWFVCGRRLLIWQCKTDDGHDEGRRRFVSNQCRELTLPSSDLAYKAELVVVYTAPGNQVPSCMAVSPEGIIRYWPSITHEGSSAEINADLQGQECDSFTDINPLGCVLATTTATIIMVQPQMNKGRYNIVCRPFKLSQGWLKGIGRLIPSLLFGSMQSCQVLETKLVKITVVKNVGYDNEWMLYILAGHTLQKWILVDGELERLIFECDINQLGVEAFQKTIWEPFGGNPNEVQVWLLDMQPTDGGVTVLLGGTNSQISPQFYYALGTLLTNSEVPPTRFDRFCPLKNTGFYRESDEQELLSYKFLISGGTAYLYKPKSLLAVSAVNFGDEIDNIDFLGQDDQILGGALYKNTPVLFSKVHGLVSVVPSDSSRLDSTNMSVSDIATVDQSTSLLAEQMNVTISDFELEDLSLSKDSIVQLKVAFLYFVRRNTEMAENIVTSLFPYEEEPANEVDSHLDCAVTKVALDIINDIPSGDPRWVAVKTSEISLGSSVSLQILNQLEDKQRALEWFITFLKEAKIWERVLFLTFELSAVSIRDTVMATTHVLAECGEKIVAAIALKKLQSSHSSLSDQCVKHVVGKEKLTHGLSHQDLFYREVSRIVEGLQFFGHWSENLAHSSRRPQEVAVALSEANTVFLSVIWEVLQWRKQKAEGFTPKSPFVPKSCEYLPWTTAPGSEGLRDCITNQHSLTLKYGARATGELELKHRFYEQLVSLTDILLDGRRSHVNSTRGQPKYETLNHQYENNRLILIKPFLEDGQYEQAAILAEKYHDFHSLIQICELTDNMERLDHYCDKFSSVNFSQFLFNWYIKERKPGRLLQQFRGKSKPTKQKKELLNFLNDHPSLHWLQNIFANQYKQASNTLYHLAKEETELLSRKKTMLSLAKLSLLASEEDSLSVQDKLAEFDSELELAAHQEDLPTNVLIEYGYDVARLGVLTPSELIKLYICEENENVTEVDFKKALDLLEYVEDDLERSELRHAIWCNAILRDSWKDVDSDSPMENILNLFFFKLVDLVEFMGGTPDEFLPPIDTIIEAQELGELKNDRHFQYLIRVGYEHFQKNSGCPEQL</sequence>
<keyword evidence="7" id="KW-0539">Nucleus</keyword>
<dbReference type="PANTHER" id="PTHR13405">
    <property type="entry name" value="NUCLEAR PORE COMPLEX PROTEIN NUP133"/>
    <property type="match status" value="1"/>
</dbReference>
<dbReference type="PANTHER" id="PTHR13405:SF11">
    <property type="entry name" value="NUCLEAR PORE COMPLEX PROTEIN NUP133"/>
    <property type="match status" value="1"/>
</dbReference>
<dbReference type="GO" id="GO:0031080">
    <property type="term" value="C:nuclear pore outer ring"/>
    <property type="evidence" value="ECO:0007669"/>
    <property type="project" value="TreeGrafter"/>
</dbReference>
<keyword evidence="5" id="KW-0653">Protein transport</keyword>
<dbReference type="EMBL" id="JAWJWE010000003">
    <property type="protein sequence ID" value="KAK6639004.1"/>
    <property type="molecule type" value="Genomic_DNA"/>
</dbReference>
<dbReference type="GO" id="GO:0017056">
    <property type="term" value="F:structural constituent of nuclear pore"/>
    <property type="evidence" value="ECO:0007669"/>
    <property type="project" value="InterPro"/>
</dbReference>
<dbReference type="Gene3D" id="1.20.58.1380">
    <property type="match status" value="1"/>
</dbReference>
<dbReference type="InterPro" id="IPR014908">
    <property type="entry name" value="Nucleoporin_Nup133/Nup155_N"/>
</dbReference>
<keyword evidence="3" id="KW-0813">Transport</keyword>
<evidence type="ECO:0000256" key="7">
    <source>
        <dbReference type="ARBA" id="ARBA00023242"/>
    </source>
</evidence>
<keyword evidence="6" id="KW-0811">Translocation</keyword>
<dbReference type="Gene3D" id="2.130.10.10">
    <property type="entry name" value="YVTN repeat-like/Quinoprotein amine dehydrogenase"/>
    <property type="match status" value="1"/>
</dbReference>
<dbReference type="GO" id="GO:0006606">
    <property type="term" value="P:protein import into nucleus"/>
    <property type="evidence" value="ECO:0007669"/>
    <property type="project" value="TreeGrafter"/>
</dbReference>
<dbReference type="InterPro" id="IPR007187">
    <property type="entry name" value="Nucleoporin_Nup133/Nup155_C"/>
</dbReference>
<dbReference type="AlphaFoldDB" id="A0AAN8S8K5"/>
<evidence type="ECO:0008006" key="12">
    <source>
        <dbReference type="Google" id="ProtNLM"/>
    </source>
</evidence>
<proteinExistence type="inferred from homology"/>
<evidence type="ECO:0000259" key="8">
    <source>
        <dbReference type="Pfam" id="PF03177"/>
    </source>
</evidence>
<evidence type="ECO:0000256" key="1">
    <source>
        <dbReference type="ARBA" id="ARBA00004259"/>
    </source>
</evidence>
<feature type="domain" description="Nucleoporin Nup133/Nup155-like C-terminal" evidence="8">
    <location>
        <begin position="772"/>
        <end position="1009"/>
    </location>
</feature>
<feature type="domain" description="Nucleoporin Nup133/Nup155-like N-terminal" evidence="9">
    <location>
        <begin position="52"/>
        <end position="414"/>
    </location>
</feature>
<dbReference type="InterPro" id="IPR015943">
    <property type="entry name" value="WD40/YVTN_repeat-like_dom_sf"/>
</dbReference>
<evidence type="ECO:0000313" key="10">
    <source>
        <dbReference type="EMBL" id="KAK6639004.1"/>
    </source>
</evidence>
<accession>A0AAN8S8K5</accession>
<dbReference type="GO" id="GO:0000972">
    <property type="term" value="P:transcription-dependent tethering of RNA polymerase II gene DNA at nuclear periphery"/>
    <property type="evidence" value="ECO:0007669"/>
    <property type="project" value="TreeGrafter"/>
</dbReference>
<reference evidence="10 11" key="1">
    <citation type="submission" date="2023-10" db="EMBL/GenBank/DDBJ databases">
        <title>Genomes of two closely related lineages of the louse Polyplax serrata with different host specificities.</title>
        <authorList>
            <person name="Martinu J."/>
            <person name="Tarabai H."/>
            <person name="Stefka J."/>
            <person name="Hypsa V."/>
        </authorList>
    </citation>
    <scope>NUCLEOTIDE SEQUENCE [LARGE SCALE GENOMIC DNA]</scope>
    <source>
        <strain evidence="10">HR10_N</strain>
    </source>
</reference>
<evidence type="ECO:0000256" key="3">
    <source>
        <dbReference type="ARBA" id="ARBA00022448"/>
    </source>
</evidence>
<comment type="similarity">
    <text evidence="2">Belongs to the nucleoporin Nup133 family.</text>
</comment>
<evidence type="ECO:0000256" key="2">
    <source>
        <dbReference type="ARBA" id="ARBA00005569"/>
    </source>
</evidence>
<dbReference type="Gene3D" id="1.25.40.700">
    <property type="match status" value="1"/>
</dbReference>
<keyword evidence="4" id="KW-0509">mRNA transport</keyword>
<organism evidence="10 11">
    <name type="scientific">Polyplax serrata</name>
    <name type="common">Common mouse louse</name>
    <dbReference type="NCBI Taxonomy" id="468196"/>
    <lineage>
        <taxon>Eukaryota</taxon>
        <taxon>Metazoa</taxon>
        <taxon>Ecdysozoa</taxon>
        <taxon>Arthropoda</taxon>
        <taxon>Hexapoda</taxon>
        <taxon>Insecta</taxon>
        <taxon>Pterygota</taxon>
        <taxon>Neoptera</taxon>
        <taxon>Paraneoptera</taxon>
        <taxon>Psocodea</taxon>
        <taxon>Troctomorpha</taxon>
        <taxon>Phthiraptera</taxon>
        <taxon>Anoplura</taxon>
        <taxon>Polyplacidae</taxon>
        <taxon>Polyplax</taxon>
    </lineage>
</organism>
<comment type="subcellular location">
    <subcellularLocation>
        <location evidence="1">Nucleus envelope</location>
    </subcellularLocation>
</comment>
<name>A0AAN8S8K5_POLSC</name>
<comment type="caution">
    <text evidence="10">The sequence shown here is derived from an EMBL/GenBank/DDBJ whole genome shotgun (WGS) entry which is preliminary data.</text>
</comment>
<evidence type="ECO:0000313" key="11">
    <source>
        <dbReference type="Proteomes" id="UP001372834"/>
    </source>
</evidence>
<evidence type="ECO:0000256" key="5">
    <source>
        <dbReference type="ARBA" id="ARBA00022927"/>
    </source>
</evidence>
<dbReference type="Proteomes" id="UP001372834">
    <property type="component" value="Unassembled WGS sequence"/>
</dbReference>
<evidence type="ECO:0000256" key="6">
    <source>
        <dbReference type="ARBA" id="ARBA00023010"/>
    </source>
</evidence>
<protein>
    <recommendedName>
        <fullName evidence="12">Nuclear pore complex protein Nup133</fullName>
    </recommendedName>
</protein>
<dbReference type="GO" id="GO:0016973">
    <property type="term" value="P:poly(A)+ mRNA export from nucleus"/>
    <property type="evidence" value="ECO:0007669"/>
    <property type="project" value="TreeGrafter"/>
</dbReference>
<dbReference type="InterPro" id="IPR037624">
    <property type="entry name" value="Nup133-like"/>
</dbReference>
<evidence type="ECO:0000259" key="9">
    <source>
        <dbReference type="Pfam" id="PF08801"/>
    </source>
</evidence>
<dbReference type="Pfam" id="PF08801">
    <property type="entry name" value="Nucleoporin_N"/>
    <property type="match status" value="1"/>
</dbReference>
<gene>
    <name evidence="10" type="ORF">RUM43_007274</name>
</gene>
<dbReference type="SUPFAM" id="SSF117289">
    <property type="entry name" value="Nucleoporin domain"/>
    <property type="match status" value="1"/>
</dbReference>
<dbReference type="Pfam" id="PF03177">
    <property type="entry name" value="Nucleoporin_C"/>
    <property type="match status" value="1"/>
</dbReference>